<reference evidence="19" key="1">
    <citation type="submission" date="2022-04" db="EMBL/GenBank/DDBJ databases">
        <title>Lysobacter sp. CAU 1642 isolated from sea sand.</title>
        <authorList>
            <person name="Kim W."/>
        </authorList>
    </citation>
    <scope>NUCLEOTIDE SEQUENCE</scope>
    <source>
        <strain evidence="19">CAU 1642</strain>
    </source>
</reference>
<comment type="subcellular location">
    <subcellularLocation>
        <location evidence="2">Cell membrane</location>
    </subcellularLocation>
</comment>
<proteinExistence type="predicted"/>
<evidence type="ECO:0000256" key="7">
    <source>
        <dbReference type="ARBA" id="ARBA00022553"/>
    </source>
</evidence>
<dbReference type="InterPro" id="IPR005467">
    <property type="entry name" value="His_kinase_dom"/>
</dbReference>
<dbReference type="Proteomes" id="UP001431449">
    <property type="component" value="Unassembled WGS sequence"/>
</dbReference>
<dbReference type="RefSeq" id="WP_248204804.1">
    <property type="nucleotide sequence ID" value="NZ_JALNMH010000002.1"/>
</dbReference>
<evidence type="ECO:0000256" key="2">
    <source>
        <dbReference type="ARBA" id="ARBA00004236"/>
    </source>
</evidence>
<dbReference type="InterPro" id="IPR000014">
    <property type="entry name" value="PAS"/>
</dbReference>
<dbReference type="SMART" id="SM00388">
    <property type="entry name" value="HisKA"/>
    <property type="match status" value="1"/>
</dbReference>
<dbReference type="Pfam" id="PF02518">
    <property type="entry name" value="HATPase_c"/>
    <property type="match status" value="1"/>
</dbReference>
<dbReference type="PRINTS" id="PR00344">
    <property type="entry name" value="BCTRLSENSOR"/>
</dbReference>
<evidence type="ECO:0000256" key="8">
    <source>
        <dbReference type="ARBA" id="ARBA00022592"/>
    </source>
</evidence>
<dbReference type="PANTHER" id="PTHR45453">
    <property type="entry name" value="PHOSPHATE REGULON SENSOR PROTEIN PHOR"/>
    <property type="match status" value="1"/>
</dbReference>
<keyword evidence="8" id="KW-0592">Phosphate transport</keyword>
<keyword evidence="6" id="KW-1003">Cell membrane</keyword>
<dbReference type="InterPro" id="IPR035965">
    <property type="entry name" value="PAS-like_dom_sf"/>
</dbReference>
<evidence type="ECO:0000256" key="1">
    <source>
        <dbReference type="ARBA" id="ARBA00000085"/>
    </source>
</evidence>
<evidence type="ECO:0000256" key="14">
    <source>
        <dbReference type="ARBA" id="ARBA00022989"/>
    </source>
</evidence>
<protein>
    <recommendedName>
        <fullName evidence="4">Phosphate regulon sensor protein PhoR</fullName>
        <ecNumber evidence="3">2.7.13.3</ecNumber>
    </recommendedName>
</protein>
<dbReference type="PROSITE" id="PS50109">
    <property type="entry name" value="HIS_KIN"/>
    <property type="match status" value="1"/>
</dbReference>
<keyword evidence="11" id="KW-0547">Nucleotide-binding</keyword>
<keyword evidence="12 19" id="KW-0418">Kinase</keyword>
<dbReference type="CDD" id="cd00130">
    <property type="entry name" value="PAS"/>
    <property type="match status" value="1"/>
</dbReference>
<keyword evidence="5" id="KW-0813">Transport</keyword>
<evidence type="ECO:0000256" key="15">
    <source>
        <dbReference type="ARBA" id="ARBA00023012"/>
    </source>
</evidence>
<comment type="catalytic activity">
    <reaction evidence="1">
        <text>ATP + protein L-histidine = ADP + protein N-phospho-L-histidine.</text>
        <dbReference type="EC" id="2.7.13.3"/>
    </reaction>
</comment>
<keyword evidence="13" id="KW-0067">ATP-binding</keyword>
<dbReference type="InterPro" id="IPR050351">
    <property type="entry name" value="BphY/WalK/GraS-like"/>
</dbReference>
<evidence type="ECO:0000256" key="17">
    <source>
        <dbReference type="ARBA" id="ARBA00025207"/>
    </source>
</evidence>
<dbReference type="Pfam" id="PF00512">
    <property type="entry name" value="HisKA"/>
    <property type="match status" value="1"/>
</dbReference>
<keyword evidence="15" id="KW-0902">Two-component regulatory system</keyword>
<dbReference type="Pfam" id="PF13188">
    <property type="entry name" value="PAS_8"/>
    <property type="match status" value="1"/>
</dbReference>
<evidence type="ECO:0000256" key="12">
    <source>
        <dbReference type="ARBA" id="ARBA00022777"/>
    </source>
</evidence>
<dbReference type="InterPro" id="IPR036890">
    <property type="entry name" value="HATPase_C_sf"/>
</dbReference>
<dbReference type="InterPro" id="IPR036097">
    <property type="entry name" value="HisK_dim/P_sf"/>
</dbReference>
<dbReference type="SUPFAM" id="SSF47384">
    <property type="entry name" value="Homodimeric domain of signal transducing histidine kinase"/>
    <property type="match status" value="1"/>
</dbReference>
<dbReference type="GO" id="GO:0016301">
    <property type="term" value="F:kinase activity"/>
    <property type="evidence" value="ECO:0007669"/>
    <property type="project" value="UniProtKB-KW"/>
</dbReference>
<dbReference type="Gene3D" id="1.10.287.130">
    <property type="match status" value="1"/>
</dbReference>
<dbReference type="EC" id="2.7.13.3" evidence="3"/>
<dbReference type="SUPFAM" id="SSF55874">
    <property type="entry name" value="ATPase domain of HSP90 chaperone/DNA topoisomerase II/histidine kinase"/>
    <property type="match status" value="1"/>
</dbReference>
<dbReference type="InterPro" id="IPR014310">
    <property type="entry name" value="Sig_transdc_His_kinase_PhoR"/>
</dbReference>
<evidence type="ECO:0000256" key="6">
    <source>
        <dbReference type="ARBA" id="ARBA00022475"/>
    </source>
</evidence>
<evidence type="ECO:0000256" key="16">
    <source>
        <dbReference type="ARBA" id="ARBA00023136"/>
    </source>
</evidence>
<dbReference type="SMART" id="SM00387">
    <property type="entry name" value="HATPase_c"/>
    <property type="match status" value="1"/>
</dbReference>
<dbReference type="SUPFAM" id="SSF55785">
    <property type="entry name" value="PYP-like sensor domain (PAS domain)"/>
    <property type="match status" value="1"/>
</dbReference>
<evidence type="ECO:0000256" key="10">
    <source>
        <dbReference type="ARBA" id="ARBA00022692"/>
    </source>
</evidence>
<keyword evidence="10" id="KW-0812">Transmembrane</keyword>
<evidence type="ECO:0000256" key="13">
    <source>
        <dbReference type="ARBA" id="ARBA00022840"/>
    </source>
</evidence>
<keyword evidence="9" id="KW-0808">Transferase</keyword>
<dbReference type="PANTHER" id="PTHR45453:SF1">
    <property type="entry name" value="PHOSPHATE REGULON SENSOR PROTEIN PHOR"/>
    <property type="match status" value="1"/>
</dbReference>
<evidence type="ECO:0000313" key="19">
    <source>
        <dbReference type="EMBL" id="MCK7592589.1"/>
    </source>
</evidence>
<evidence type="ECO:0000256" key="4">
    <source>
        <dbReference type="ARBA" id="ARBA00019665"/>
    </source>
</evidence>
<dbReference type="SMART" id="SM00091">
    <property type="entry name" value="PAS"/>
    <property type="match status" value="1"/>
</dbReference>
<comment type="function">
    <text evidence="17">Member of the two-component regulatory system PhoR/PhoB involved in the phosphate regulon genes expression. PhoR may function as a membrane-associated protein kinase that phosphorylates PhoB in response to environmental signals.</text>
</comment>
<dbReference type="Gene3D" id="3.30.450.20">
    <property type="entry name" value="PAS domain"/>
    <property type="match status" value="1"/>
</dbReference>
<evidence type="ECO:0000313" key="20">
    <source>
        <dbReference type="Proteomes" id="UP001431449"/>
    </source>
</evidence>
<keyword evidence="14" id="KW-1133">Transmembrane helix</keyword>
<dbReference type="Pfam" id="PF11808">
    <property type="entry name" value="PhoR"/>
    <property type="match status" value="1"/>
</dbReference>
<accession>A0ABT0GEK1</accession>
<evidence type="ECO:0000256" key="9">
    <source>
        <dbReference type="ARBA" id="ARBA00022679"/>
    </source>
</evidence>
<name>A0ABT0GEK1_9GAMM</name>
<gene>
    <name evidence="19" type="primary">phoR</name>
    <name evidence="19" type="ORF">M0G41_02780</name>
</gene>
<feature type="domain" description="Histidine kinase" evidence="18">
    <location>
        <begin position="215"/>
        <end position="428"/>
    </location>
</feature>
<organism evidence="19 20">
    <name type="scientific">Pseudomarimonas salicorniae</name>
    <dbReference type="NCBI Taxonomy" id="2933270"/>
    <lineage>
        <taxon>Bacteria</taxon>
        <taxon>Pseudomonadati</taxon>
        <taxon>Pseudomonadota</taxon>
        <taxon>Gammaproteobacteria</taxon>
        <taxon>Lysobacterales</taxon>
        <taxon>Lysobacteraceae</taxon>
        <taxon>Pseudomarimonas</taxon>
    </lineage>
</organism>
<evidence type="ECO:0000259" key="18">
    <source>
        <dbReference type="PROSITE" id="PS50109"/>
    </source>
</evidence>
<dbReference type="EMBL" id="JALNMH010000002">
    <property type="protein sequence ID" value="MCK7592589.1"/>
    <property type="molecule type" value="Genomic_DNA"/>
</dbReference>
<dbReference type="Gene3D" id="3.30.565.10">
    <property type="entry name" value="Histidine kinase-like ATPase, C-terminal domain"/>
    <property type="match status" value="1"/>
</dbReference>
<evidence type="ECO:0000256" key="3">
    <source>
        <dbReference type="ARBA" id="ARBA00012438"/>
    </source>
</evidence>
<dbReference type="InterPro" id="IPR003661">
    <property type="entry name" value="HisK_dim/P_dom"/>
</dbReference>
<dbReference type="InterPro" id="IPR003594">
    <property type="entry name" value="HATPase_dom"/>
</dbReference>
<sequence length="437" mass="48766">MNWIPGRAWQHSLWRLAGWLLLCAVAGGVFGRPLAGLSLGLAGALGWHYWQIHRLLRQLGSRRAIASPEGWGVFSEIQAQLFRRQRESRQRKRRLQSLLHAFREAAAALPDGVLVVSRRDGRIAWFNESATRLLGLRHPDDLGARLTHLLRAPRVVEWLSGDASEPLIDLPSPVDPQRRLLLRLADYTSEQKLLIARDVSKLMQLEQVRRDFVANVSHELRTPLTVIHGYLDMLDGEDNPELAGLLDEMRSQSARMNRIVEDLLTLSRLESMDRVPSERVPMQPLLQALRRDAEALSSGRHRISLDEHCPCDLLGSSKELQSAFSNLVSNAVRYTPAGGEVRIRFAREADGGARLSVSDSGPGIAPQHLPRITERFYRVSNSRSRDTGGTGLGLAIVKHALNLHHARLEIESELGRGSTFSCVFAPEQVAAQEQDAA</sequence>
<keyword evidence="16" id="KW-0472">Membrane</keyword>
<dbReference type="NCBIfam" id="TIGR02966">
    <property type="entry name" value="phoR_proteo"/>
    <property type="match status" value="1"/>
</dbReference>
<evidence type="ECO:0000256" key="11">
    <source>
        <dbReference type="ARBA" id="ARBA00022741"/>
    </source>
</evidence>
<dbReference type="InterPro" id="IPR004358">
    <property type="entry name" value="Sig_transdc_His_kin-like_C"/>
</dbReference>
<keyword evidence="7" id="KW-0597">Phosphoprotein</keyword>
<evidence type="ECO:0000256" key="5">
    <source>
        <dbReference type="ARBA" id="ARBA00022448"/>
    </source>
</evidence>
<dbReference type="InterPro" id="IPR021766">
    <property type="entry name" value="PhoR_N"/>
</dbReference>
<keyword evidence="20" id="KW-1185">Reference proteome</keyword>
<comment type="caution">
    <text evidence="19">The sequence shown here is derived from an EMBL/GenBank/DDBJ whole genome shotgun (WGS) entry which is preliminary data.</text>
</comment>
<dbReference type="CDD" id="cd00082">
    <property type="entry name" value="HisKA"/>
    <property type="match status" value="1"/>
</dbReference>